<dbReference type="AlphaFoldDB" id="W1VCX9"/>
<evidence type="ECO:0000313" key="1">
    <source>
        <dbReference type="EMBL" id="ETJ01854.1"/>
    </source>
</evidence>
<feature type="non-terminal residue" evidence="1">
    <location>
        <position position="1"/>
    </location>
</feature>
<protein>
    <submittedName>
        <fullName evidence="1">Uncharacterized protein</fullName>
    </submittedName>
</protein>
<comment type="caution">
    <text evidence="1">The sequence shown here is derived from an EMBL/GenBank/DDBJ whole genome shotgun (WGS) entry which is preliminary data.</text>
</comment>
<dbReference type="Proteomes" id="UP000018855">
    <property type="component" value="Unassembled WGS sequence"/>
</dbReference>
<organism evidence="1 2">
    <name type="scientific">Veillonella dispar DORA_11</name>
    <dbReference type="NCBI Taxonomy" id="1403949"/>
    <lineage>
        <taxon>Bacteria</taxon>
        <taxon>Bacillati</taxon>
        <taxon>Bacillota</taxon>
        <taxon>Negativicutes</taxon>
        <taxon>Veillonellales</taxon>
        <taxon>Veillonellaceae</taxon>
        <taxon>Veillonella</taxon>
    </lineage>
</organism>
<proteinExistence type="predicted"/>
<dbReference type="EMBL" id="AZMJ01000064">
    <property type="protein sequence ID" value="ETJ01854.1"/>
    <property type="molecule type" value="Genomic_DNA"/>
</dbReference>
<evidence type="ECO:0000313" key="2">
    <source>
        <dbReference type="Proteomes" id="UP000018855"/>
    </source>
</evidence>
<gene>
    <name evidence="1" type="ORF">Q619_VDC00064G0002</name>
</gene>
<accession>W1VCX9</accession>
<sequence>KNIAKELNLNEATLRMRFVRLRKDIKNKVKNIKFQNI</sequence>
<name>W1VCX9_9FIRM</name>
<reference evidence="1 2" key="1">
    <citation type="submission" date="2013-12" db="EMBL/GenBank/DDBJ databases">
        <title>A Varibaculum cambriense genome reconstructed from a premature infant gut community with otherwise low bacterial novelty that shifts toward anaerobic metabolism during the third week of life.</title>
        <authorList>
            <person name="Brown C.T."/>
            <person name="Sharon I."/>
            <person name="Thomas B.C."/>
            <person name="Castelle C.J."/>
            <person name="Morowitz M.J."/>
            <person name="Banfield J.F."/>
        </authorList>
    </citation>
    <scope>NUCLEOTIDE SEQUENCE [LARGE SCALE GENOMIC DNA]</scope>
    <source>
        <strain evidence="2">DORA_11</strain>
    </source>
</reference>